<dbReference type="RefSeq" id="WP_274994229.1">
    <property type="nucleotide sequence ID" value="NZ_JAJQQP010000006.1"/>
</dbReference>
<reference evidence="8 9" key="1">
    <citation type="submission" date="2023-07" db="EMBL/GenBank/DDBJ databases">
        <title>Sequencing the genomes of 1000 actinobacteria strains.</title>
        <authorList>
            <person name="Klenk H.-P."/>
        </authorList>
    </citation>
    <scope>NUCLEOTIDE SEQUENCE [LARGE SCALE GENOMIC DNA]</scope>
    <source>
        <strain evidence="8 9">DSM 45554</strain>
    </source>
</reference>
<name>A0ABU2CJB4_9MICO</name>
<evidence type="ECO:0000256" key="5">
    <source>
        <dbReference type="PROSITE-ProRule" id="PRU00169"/>
    </source>
</evidence>
<evidence type="ECO:0000256" key="1">
    <source>
        <dbReference type="ARBA" id="ARBA00022553"/>
    </source>
</evidence>
<keyword evidence="9" id="KW-1185">Reference proteome</keyword>
<sequence>MITVGLADDDPLFTAGLSMILDAQPGIRVGWQAGDGAEALRRHDLDPVDVLLLDIQMPGTDGLTATKRLVTSQAPGKVVIVTTFDTDDYVLTAIEAGAAGFLLKNTPPDELVAAVRTVHRGDAVISPGPTRRLVQRVRARPAPAAPAQVLSAAERRAVDTLTERERQVLTLITQGLTNQEICDRLWLSMPTVKTHVGNLIAKTHARDRVQLVLFALRTGLVGIGDALQHAVR</sequence>
<comment type="caution">
    <text evidence="8">The sequence shown here is derived from an EMBL/GenBank/DDBJ whole genome shotgun (WGS) entry which is preliminary data.</text>
</comment>
<feature type="domain" description="Response regulatory" evidence="7">
    <location>
        <begin position="3"/>
        <end position="119"/>
    </location>
</feature>
<dbReference type="PROSITE" id="PS50110">
    <property type="entry name" value="RESPONSE_REGULATORY"/>
    <property type="match status" value="1"/>
</dbReference>
<evidence type="ECO:0000259" key="6">
    <source>
        <dbReference type="PROSITE" id="PS50043"/>
    </source>
</evidence>
<dbReference type="SMART" id="SM00421">
    <property type="entry name" value="HTH_LUXR"/>
    <property type="match status" value="1"/>
</dbReference>
<evidence type="ECO:0000313" key="9">
    <source>
        <dbReference type="Proteomes" id="UP001183585"/>
    </source>
</evidence>
<dbReference type="GO" id="GO:0003677">
    <property type="term" value="F:DNA binding"/>
    <property type="evidence" value="ECO:0007669"/>
    <property type="project" value="UniProtKB-KW"/>
</dbReference>
<dbReference type="EMBL" id="JAVDYE010000001">
    <property type="protein sequence ID" value="MDR7381419.1"/>
    <property type="molecule type" value="Genomic_DNA"/>
</dbReference>
<dbReference type="PANTHER" id="PTHR43214">
    <property type="entry name" value="TWO-COMPONENT RESPONSE REGULATOR"/>
    <property type="match status" value="1"/>
</dbReference>
<dbReference type="InterPro" id="IPR016032">
    <property type="entry name" value="Sig_transdc_resp-reg_C-effctor"/>
</dbReference>
<evidence type="ECO:0000256" key="2">
    <source>
        <dbReference type="ARBA" id="ARBA00023015"/>
    </source>
</evidence>
<dbReference type="Proteomes" id="UP001183585">
    <property type="component" value="Unassembled WGS sequence"/>
</dbReference>
<dbReference type="SUPFAM" id="SSF52172">
    <property type="entry name" value="CheY-like"/>
    <property type="match status" value="1"/>
</dbReference>
<dbReference type="InterPro" id="IPR001789">
    <property type="entry name" value="Sig_transdc_resp-reg_receiver"/>
</dbReference>
<dbReference type="InterPro" id="IPR011006">
    <property type="entry name" value="CheY-like_superfamily"/>
</dbReference>
<gene>
    <name evidence="8" type="ORF">J2S48_000934</name>
</gene>
<dbReference type="InterPro" id="IPR058245">
    <property type="entry name" value="NreC/VraR/RcsB-like_REC"/>
</dbReference>
<dbReference type="SUPFAM" id="SSF46894">
    <property type="entry name" value="C-terminal effector domain of the bipartite response regulators"/>
    <property type="match status" value="1"/>
</dbReference>
<dbReference type="Pfam" id="PF00072">
    <property type="entry name" value="Response_reg"/>
    <property type="match status" value="1"/>
</dbReference>
<keyword evidence="1 5" id="KW-0597">Phosphoprotein</keyword>
<protein>
    <submittedName>
        <fullName evidence="8">DNA-binding NarL/FixJ family response regulator</fullName>
    </submittedName>
</protein>
<proteinExistence type="predicted"/>
<dbReference type="PANTHER" id="PTHR43214:SF24">
    <property type="entry name" value="TRANSCRIPTIONAL REGULATORY PROTEIN NARL-RELATED"/>
    <property type="match status" value="1"/>
</dbReference>
<keyword evidence="3 8" id="KW-0238">DNA-binding</keyword>
<evidence type="ECO:0000259" key="7">
    <source>
        <dbReference type="PROSITE" id="PS50110"/>
    </source>
</evidence>
<dbReference type="PRINTS" id="PR00038">
    <property type="entry name" value="HTHLUXR"/>
</dbReference>
<accession>A0ABU2CJB4</accession>
<evidence type="ECO:0000256" key="3">
    <source>
        <dbReference type="ARBA" id="ARBA00023125"/>
    </source>
</evidence>
<dbReference type="InterPro" id="IPR000792">
    <property type="entry name" value="Tscrpt_reg_LuxR_C"/>
</dbReference>
<dbReference type="CDD" id="cd06170">
    <property type="entry name" value="LuxR_C_like"/>
    <property type="match status" value="1"/>
</dbReference>
<dbReference type="CDD" id="cd17535">
    <property type="entry name" value="REC_NarL-like"/>
    <property type="match status" value="1"/>
</dbReference>
<dbReference type="Pfam" id="PF00196">
    <property type="entry name" value="GerE"/>
    <property type="match status" value="1"/>
</dbReference>
<evidence type="ECO:0000313" key="8">
    <source>
        <dbReference type="EMBL" id="MDR7381419.1"/>
    </source>
</evidence>
<dbReference type="PROSITE" id="PS50043">
    <property type="entry name" value="HTH_LUXR_2"/>
    <property type="match status" value="1"/>
</dbReference>
<organism evidence="8 9">
    <name type="scientific">Promicromonospora iranensis</name>
    <dbReference type="NCBI Taxonomy" id="1105144"/>
    <lineage>
        <taxon>Bacteria</taxon>
        <taxon>Bacillati</taxon>
        <taxon>Actinomycetota</taxon>
        <taxon>Actinomycetes</taxon>
        <taxon>Micrococcales</taxon>
        <taxon>Promicromonosporaceae</taxon>
        <taxon>Promicromonospora</taxon>
    </lineage>
</organism>
<keyword evidence="2" id="KW-0805">Transcription regulation</keyword>
<dbReference type="SMART" id="SM00448">
    <property type="entry name" value="REC"/>
    <property type="match status" value="1"/>
</dbReference>
<evidence type="ECO:0000256" key="4">
    <source>
        <dbReference type="ARBA" id="ARBA00023163"/>
    </source>
</evidence>
<feature type="domain" description="HTH luxR-type" evidence="6">
    <location>
        <begin position="154"/>
        <end position="219"/>
    </location>
</feature>
<dbReference type="Gene3D" id="3.40.50.2300">
    <property type="match status" value="1"/>
</dbReference>
<feature type="modified residue" description="4-aspartylphosphate" evidence="5">
    <location>
        <position position="54"/>
    </location>
</feature>
<keyword evidence="4" id="KW-0804">Transcription</keyword>
<dbReference type="InterPro" id="IPR039420">
    <property type="entry name" value="WalR-like"/>
</dbReference>